<evidence type="ECO:0000259" key="3">
    <source>
        <dbReference type="Pfam" id="PF07859"/>
    </source>
</evidence>
<dbReference type="Pfam" id="PF07859">
    <property type="entry name" value="Abhydrolase_3"/>
    <property type="match status" value="1"/>
</dbReference>
<dbReference type="InterPro" id="IPR029058">
    <property type="entry name" value="AB_hydrolase_fold"/>
</dbReference>
<dbReference type="GO" id="GO:0016787">
    <property type="term" value="F:hydrolase activity"/>
    <property type="evidence" value="ECO:0007669"/>
    <property type="project" value="UniProtKB-KW"/>
</dbReference>
<dbReference type="PANTHER" id="PTHR48081">
    <property type="entry name" value="AB HYDROLASE SUPERFAMILY PROTEIN C4A8.06C"/>
    <property type="match status" value="1"/>
</dbReference>
<dbReference type="PANTHER" id="PTHR48081:SF8">
    <property type="entry name" value="ALPHA_BETA HYDROLASE FOLD-3 DOMAIN-CONTAINING PROTEIN-RELATED"/>
    <property type="match status" value="1"/>
</dbReference>
<comment type="similarity">
    <text evidence="1">Belongs to the 'GDXG' lipolytic enzyme family.</text>
</comment>
<dbReference type="FunFam" id="3.40.50.1820:FF:000089">
    <property type="entry name" value="Alpha/beta hydrolase"/>
    <property type="match status" value="1"/>
</dbReference>
<dbReference type="Gene3D" id="3.40.50.1820">
    <property type="entry name" value="alpha/beta hydrolase"/>
    <property type="match status" value="1"/>
</dbReference>
<keyword evidence="5" id="KW-1185">Reference proteome</keyword>
<accession>A0A1I1MPU6</accession>
<gene>
    <name evidence="4" type="ORF">SAMN04487968_1135</name>
</gene>
<organism evidence="4 5">
    <name type="scientific">Nocardioides terrae</name>
    <dbReference type="NCBI Taxonomy" id="574651"/>
    <lineage>
        <taxon>Bacteria</taxon>
        <taxon>Bacillati</taxon>
        <taxon>Actinomycetota</taxon>
        <taxon>Actinomycetes</taxon>
        <taxon>Propionibacteriales</taxon>
        <taxon>Nocardioidaceae</taxon>
        <taxon>Nocardioides</taxon>
    </lineage>
</organism>
<sequence length="325" mass="33922">MTDTNHAPRPRLDPDLDPELAALLGFLADSGQPPMSEQTAAQARAGFRALSVDLRDASLLPVLESVRDVTVPGGAGDLAARVYRPRAGELPTIVFFHGGGWVIGDLDTHDLTCRTLARDADAVVVSVDYRLAPEHPFPAAVDDAEAATRWVAENAADPSAGLGGSAVVAVGGDSAGGNLAAIVAQTFRDEGRPLGAQLLLYPATDLVTEHASLVENAEGYFLDAPSIAWFFEQYVGSADPTDPRLSPALGDLAGLAPAVVAVAQFDPLRDAGTAYARDLEAAGVPVELHSFPGLIHGFADMGRFSKAAQAAVEQTFAAMRTLLHP</sequence>
<evidence type="ECO:0000256" key="2">
    <source>
        <dbReference type="ARBA" id="ARBA00022801"/>
    </source>
</evidence>
<dbReference type="InterPro" id="IPR013094">
    <property type="entry name" value="AB_hydrolase_3"/>
</dbReference>
<evidence type="ECO:0000313" key="4">
    <source>
        <dbReference type="EMBL" id="SFC87175.1"/>
    </source>
</evidence>
<dbReference type="InterPro" id="IPR002168">
    <property type="entry name" value="Lipase_GDXG_HIS_AS"/>
</dbReference>
<protein>
    <submittedName>
        <fullName evidence="4">Acetyl esterase</fullName>
    </submittedName>
</protein>
<feature type="domain" description="Alpha/beta hydrolase fold-3" evidence="3">
    <location>
        <begin position="93"/>
        <end position="299"/>
    </location>
</feature>
<keyword evidence="2" id="KW-0378">Hydrolase</keyword>
<evidence type="ECO:0000313" key="5">
    <source>
        <dbReference type="Proteomes" id="UP000198832"/>
    </source>
</evidence>
<dbReference type="AlphaFoldDB" id="A0A1I1MPU6"/>
<dbReference type="EMBL" id="FOLB01000013">
    <property type="protein sequence ID" value="SFC87175.1"/>
    <property type="molecule type" value="Genomic_DNA"/>
</dbReference>
<reference evidence="4 5" key="1">
    <citation type="submission" date="2016-10" db="EMBL/GenBank/DDBJ databases">
        <authorList>
            <person name="de Groot N.N."/>
        </authorList>
    </citation>
    <scope>NUCLEOTIDE SEQUENCE [LARGE SCALE GENOMIC DNA]</scope>
    <source>
        <strain evidence="4 5">CGMCC 1.7056</strain>
    </source>
</reference>
<evidence type="ECO:0000256" key="1">
    <source>
        <dbReference type="ARBA" id="ARBA00010515"/>
    </source>
</evidence>
<name>A0A1I1MPU6_9ACTN</name>
<dbReference type="Proteomes" id="UP000198832">
    <property type="component" value="Unassembled WGS sequence"/>
</dbReference>
<dbReference type="STRING" id="574651.SAMN04487968_1135"/>
<dbReference type="PROSITE" id="PS01173">
    <property type="entry name" value="LIPASE_GDXG_HIS"/>
    <property type="match status" value="1"/>
</dbReference>
<proteinExistence type="inferred from homology"/>
<dbReference type="RefSeq" id="WP_245750369.1">
    <property type="nucleotide sequence ID" value="NZ_FOLB01000013.1"/>
</dbReference>
<dbReference type="InterPro" id="IPR050300">
    <property type="entry name" value="GDXG_lipolytic_enzyme"/>
</dbReference>
<dbReference type="SUPFAM" id="SSF53474">
    <property type="entry name" value="alpha/beta-Hydrolases"/>
    <property type="match status" value="1"/>
</dbReference>